<organism evidence="2 3">
    <name type="scientific">Streptosporangium canum</name>
    <dbReference type="NCBI Taxonomy" id="324952"/>
    <lineage>
        <taxon>Bacteria</taxon>
        <taxon>Bacillati</taxon>
        <taxon>Actinomycetota</taxon>
        <taxon>Actinomycetes</taxon>
        <taxon>Streptosporangiales</taxon>
        <taxon>Streptosporangiaceae</taxon>
        <taxon>Streptosporangium</taxon>
    </lineage>
</organism>
<keyword evidence="3" id="KW-1185">Reference proteome</keyword>
<reference evidence="3" key="1">
    <citation type="submission" date="2016-10" db="EMBL/GenBank/DDBJ databases">
        <authorList>
            <person name="Varghese N."/>
            <person name="Submissions S."/>
        </authorList>
    </citation>
    <scope>NUCLEOTIDE SEQUENCE [LARGE SCALE GENOMIC DNA]</scope>
    <source>
        <strain evidence="3">CGMCC 4.2126</strain>
    </source>
</reference>
<dbReference type="AlphaFoldDB" id="A0A1I3T6C1"/>
<dbReference type="EMBL" id="FOQY01000011">
    <property type="protein sequence ID" value="SFJ66688.1"/>
    <property type="molecule type" value="Genomic_DNA"/>
</dbReference>
<gene>
    <name evidence="2" type="ORF">SAMN05216275_1114</name>
</gene>
<evidence type="ECO:0000313" key="2">
    <source>
        <dbReference type="EMBL" id="SFJ66688.1"/>
    </source>
</evidence>
<accession>A0A1I3T6C1</accession>
<evidence type="ECO:0000256" key="1">
    <source>
        <dbReference type="SAM" id="MobiDB-lite"/>
    </source>
</evidence>
<proteinExistence type="predicted"/>
<name>A0A1I3T6C1_9ACTN</name>
<feature type="region of interest" description="Disordered" evidence="1">
    <location>
        <begin position="19"/>
        <end position="82"/>
    </location>
</feature>
<dbReference type="RefSeq" id="WP_245789376.1">
    <property type="nucleotide sequence ID" value="NZ_FOQY01000011.1"/>
</dbReference>
<evidence type="ECO:0000313" key="3">
    <source>
        <dbReference type="Proteomes" id="UP000199111"/>
    </source>
</evidence>
<dbReference type="GeneID" id="96304318"/>
<protein>
    <submittedName>
        <fullName evidence="2">Uncharacterized protein</fullName>
    </submittedName>
</protein>
<sequence>MSLGVETLGARALGAEALGGADGLGAGGRSPPKGTALGVTTGGADGERAPAAVAPGMDSETALGVTTGGADGEGAPAVITPSAAHPPANAAISTAAATTAQCADFTISPEHSL</sequence>
<dbReference type="Proteomes" id="UP000199111">
    <property type="component" value="Unassembled WGS sequence"/>
</dbReference>